<evidence type="ECO:0000256" key="5">
    <source>
        <dbReference type="ARBA" id="ARBA00015486"/>
    </source>
</evidence>
<dbReference type="GO" id="GO:0009236">
    <property type="term" value="P:cobalamin biosynthetic process"/>
    <property type="evidence" value="ECO:0007669"/>
    <property type="project" value="UniProtKB-UniRule"/>
</dbReference>
<evidence type="ECO:0000256" key="2">
    <source>
        <dbReference type="ARBA" id="ARBA00005049"/>
    </source>
</evidence>
<dbReference type="STRING" id="33960.TY91_00855"/>
<dbReference type="Gene3D" id="1.10.1610.10">
    <property type="match status" value="1"/>
</dbReference>
<evidence type="ECO:0000256" key="3">
    <source>
        <dbReference type="ARBA" id="ARBA00007110"/>
    </source>
</evidence>
<evidence type="ECO:0000256" key="8">
    <source>
        <dbReference type="ARBA" id="ARBA00022679"/>
    </source>
</evidence>
<evidence type="ECO:0000313" key="11">
    <source>
        <dbReference type="EMBL" id="KRM74200.1"/>
    </source>
</evidence>
<dbReference type="UniPathway" id="UPA00061">
    <property type="reaction ID" value="UER00516"/>
</dbReference>
<dbReference type="AlphaFoldDB" id="A0A0R2B4A5"/>
<keyword evidence="8" id="KW-0808">Transferase</keyword>
<evidence type="ECO:0000256" key="6">
    <source>
        <dbReference type="ARBA" id="ARBA00022573"/>
    </source>
</evidence>
<comment type="similarity">
    <text evidence="3">Belongs to the CobT family.</text>
</comment>
<dbReference type="SUPFAM" id="SSF52733">
    <property type="entry name" value="Nicotinate mononucleotide:5,6-dimethylbenzimidazole phosphoribosyltransferase (CobT)"/>
    <property type="match status" value="1"/>
</dbReference>
<accession>A0A0R2B4A5</accession>
<dbReference type="Gene3D" id="3.40.50.10210">
    <property type="match status" value="1"/>
</dbReference>
<keyword evidence="6" id="KW-0169">Cobalamin biosynthesis</keyword>
<dbReference type="NCBIfam" id="TIGR03160">
    <property type="entry name" value="cobT_DBIPRT"/>
    <property type="match status" value="1"/>
</dbReference>
<dbReference type="FunFam" id="3.40.50.10210:FF:000001">
    <property type="entry name" value="Nicotinate-nucleotide--dimethylbenzimidazole phosphoribosyltransferase"/>
    <property type="match status" value="1"/>
</dbReference>
<dbReference type="PATRIC" id="fig|1423733.4.peg.301"/>
<name>A0A0R2B4A5_SECCO</name>
<dbReference type="CDD" id="cd02439">
    <property type="entry name" value="DMB-PRT_CobT"/>
    <property type="match status" value="1"/>
</dbReference>
<gene>
    <name evidence="11" type="ORF">FC82_GL000277</name>
</gene>
<organism evidence="11 12">
    <name type="scientific">Secundilactobacillus collinoides DSM 20515 = JCM 1123</name>
    <dbReference type="NCBI Taxonomy" id="1423733"/>
    <lineage>
        <taxon>Bacteria</taxon>
        <taxon>Bacillati</taxon>
        <taxon>Bacillota</taxon>
        <taxon>Bacilli</taxon>
        <taxon>Lactobacillales</taxon>
        <taxon>Lactobacillaceae</taxon>
        <taxon>Secundilactobacillus</taxon>
    </lineage>
</organism>
<evidence type="ECO:0000256" key="9">
    <source>
        <dbReference type="ARBA" id="ARBA00047340"/>
    </source>
</evidence>
<proteinExistence type="inferred from homology"/>
<reference evidence="11 12" key="1">
    <citation type="journal article" date="2015" name="Genome Announc.">
        <title>Expanding the biotechnology potential of lactobacilli through comparative genomics of 213 strains and associated genera.</title>
        <authorList>
            <person name="Sun Z."/>
            <person name="Harris H.M."/>
            <person name="McCann A."/>
            <person name="Guo C."/>
            <person name="Argimon S."/>
            <person name="Zhang W."/>
            <person name="Yang X."/>
            <person name="Jeffery I.B."/>
            <person name="Cooney J.C."/>
            <person name="Kagawa T.F."/>
            <person name="Liu W."/>
            <person name="Song Y."/>
            <person name="Salvetti E."/>
            <person name="Wrobel A."/>
            <person name="Rasinkangas P."/>
            <person name="Parkhill J."/>
            <person name="Rea M.C."/>
            <person name="O'Sullivan O."/>
            <person name="Ritari J."/>
            <person name="Douillard F.P."/>
            <person name="Paul Ross R."/>
            <person name="Yang R."/>
            <person name="Briner A.E."/>
            <person name="Felis G.E."/>
            <person name="de Vos W.M."/>
            <person name="Barrangou R."/>
            <person name="Klaenhammer T.R."/>
            <person name="Caufield P.W."/>
            <person name="Cui Y."/>
            <person name="Zhang H."/>
            <person name="O'Toole P.W."/>
        </authorList>
    </citation>
    <scope>NUCLEOTIDE SEQUENCE [LARGE SCALE GENOMIC DNA]</scope>
    <source>
        <strain evidence="11 12">DSM 20515</strain>
    </source>
</reference>
<dbReference type="EMBL" id="AYYR01000093">
    <property type="protein sequence ID" value="KRM74200.1"/>
    <property type="molecule type" value="Genomic_DNA"/>
</dbReference>
<dbReference type="PANTHER" id="PTHR43463:SF1">
    <property type="entry name" value="NICOTINATE-NUCLEOTIDE--DIMETHYLBENZIMIDAZOLE PHOSPHORIBOSYLTRANSFERASE"/>
    <property type="match status" value="1"/>
</dbReference>
<comment type="function">
    <text evidence="1">Catalyzes the synthesis of alpha-ribazole-5'-phosphate from nicotinate mononucleotide (NAMN) and 5,6-dimethylbenzimidazole (DMB).</text>
</comment>
<dbReference type="EC" id="2.4.2.21" evidence="4 10"/>
<evidence type="ECO:0000256" key="10">
    <source>
        <dbReference type="NCBIfam" id="TIGR03160"/>
    </source>
</evidence>
<evidence type="ECO:0000256" key="7">
    <source>
        <dbReference type="ARBA" id="ARBA00022676"/>
    </source>
</evidence>
<dbReference type="InterPro" id="IPR023195">
    <property type="entry name" value="Nict_dMeBzImd_PRibTrfase_N"/>
</dbReference>
<comment type="caution">
    <text evidence="11">The sequence shown here is derived from an EMBL/GenBank/DDBJ whole genome shotgun (WGS) entry which is preliminary data.</text>
</comment>
<dbReference type="PANTHER" id="PTHR43463">
    <property type="entry name" value="NICOTINATE-NUCLEOTIDE--DIMETHYLBENZIMIDAZOLE PHOSPHORIBOSYLTRANSFERASE"/>
    <property type="match status" value="1"/>
</dbReference>
<comment type="catalytic activity">
    <reaction evidence="9">
        <text>5,6-dimethylbenzimidazole + nicotinate beta-D-ribonucleotide = alpha-ribazole 5'-phosphate + nicotinate + H(+)</text>
        <dbReference type="Rhea" id="RHEA:11196"/>
        <dbReference type="ChEBI" id="CHEBI:15378"/>
        <dbReference type="ChEBI" id="CHEBI:15890"/>
        <dbReference type="ChEBI" id="CHEBI:32544"/>
        <dbReference type="ChEBI" id="CHEBI:57502"/>
        <dbReference type="ChEBI" id="CHEBI:57918"/>
        <dbReference type="EC" id="2.4.2.21"/>
    </reaction>
</comment>
<dbReference type="Pfam" id="PF02277">
    <property type="entry name" value="DBI_PRT"/>
    <property type="match status" value="1"/>
</dbReference>
<dbReference type="InterPro" id="IPR017846">
    <property type="entry name" value="Nict_dMeBzImd_PRibTrfase_bact"/>
</dbReference>
<dbReference type="InterPro" id="IPR003200">
    <property type="entry name" value="Nict_dMeBzImd_PRibTrfase"/>
</dbReference>
<comment type="pathway">
    <text evidence="2">Nucleoside biosynthesis; alpha-ribazole biosynthesis; alpha-ribazole from 5,6-dimethylbenzimidazole: step 1/2.</text>
</comment>
<evidence type="ECO:0000313" key="12">
    <source>
        <dbReference type="Proteomes" id="UP000051845"/>
    </source>
</evidence>
<evidence type="ECO:0000256" key="1">
    <source>
        <dbReference type="ARBA" id="ARBA00002197"/>
    </source>
</evidence>
<dbReference type="RefSeq" id="WP_056997257.1">
    <property type="nucleotide sequence ID" value="NZ_AYYR01000093.1"/>
</dbReference>
<dbReference type="Proteomes" id="UP000051845">
    <property type="component" value="Unassembled WGS sequence"/>
</dbReference>
<keyword evidence="7" id="KW-0328">Glycosyltransferase</keyword>
<protein>
    <recommendedName>
        <fullName evidence="5 10">Nicotinate-nucleotide--dimethylbenzimidazole phosphoribosyltransferase</fullName>
        <ecNumber evidence="4 10">2.4.2.21</ecNumber>
    </recommendedName>
</protein>
<dbReference type="GO" id="GO:0008939">
    <property type="term" value="F:nicotinate-nucleotide-dimethylbenzimidazole phosphoribosyltransferase activity"/>
    <property type="evidence" value="ECO:0007669"/>
    <property type="project" value="UniProtKB-UniRule"/>
</dbReference>
<dbReference type="InterPro" id="IPR036087">
    <property type="entry name" value="Nict_dMeBzImd_PRibTrfase_sf"/>
</dbReference>
<dbReference type="NCBIfam" id="NF000996">
    <property type="entry name" value="PRK00105.1"/>
    <property type="match status" value="1"/>
</dbReference>
<evidence type="ECO:0000256" key="4">
    <source>
        <dbReference type="ARBA" id="ARBA00011991"/>
    </source>
</evidence>
<sequence length="347" mass="36648">MQKIKPNLSGISQSCRDAMQTKIDGLAKPIGGLGQLEALAVKIAGIEQTTELRTEKRCCFVFAADHGVQRAGVSATPRKVTWQQAINTLAGHTTVASLAKANYCQVKVIDVGVDHDLSGTGVIDKKIALGTKNMVDEPAMTYDEALQTIQAGYDVAQQAIKEGNDLLLVGELGMGNTTPASAIISVILGVPAEEVVGAGSVISNQRLLHKTEVVNQAIKDWQPDSEDPVDVLAKVGGFEIGAKVGAIICAAENKTPLILDGFISYAAAVLAEKMVSGITNYLIVSHFSREIGSKKALDWLQLSPLLDLGMAVGEGSGAVLSLSLIDAMQSVLHNMNTLDDLSIKFTK</sequence>